<proteinExistence type="predicted"/>
<dbReference type="RefSeq" id="WP_209969185.1">
    <property type="nucleotide sequence ID" value="NZ_JAGGLB010000001.1"/>
</dbReference>
<gene>
    <name evidence="3" type="ORF">J2Z66_000381</name>
</gene>
<dbReference type="Gene3D" id="1.20.1270.90">
    <property type="entry name" value="AF1782-like"/>
    <property type="match status" value="1"/>
</dbReference>
<dbReference type="Proteomes" id="UP001519287">
    <property type="component" value="Unassembled WGS sequence"/>
</dbReference>
<evidence type="ECO:0000259" key="2">
    <source>
        <dbReference type="PROSITE" id="PS51272"/>
    </source>
</evidence>
<dbReference type="InterPro" id="IPR051465">
    <property type="entry name" value="Cell_Envelope_Struct_Comp"/>
</dbReference>
<dbReference type="PROSITE" id="PS51272">
    <property type="entry name" value="SLH"/>
    <property type="match status" value="2"/>
</dbReference>
<comment type="caution">
    <text evidence="3">The sequence shown here is derived from an EMBL/GenBank/DDBJ whole genome shotgun (WGS) entry which is preliminary data.</text>
</comment>
<dbReference type="InterPro" id="IPR013320">
    <property type="entry name" value="ConA-like_dom_sf"/>
</dbReference>
<keyword evidence="4" id="KW-1185">Reference proteome</keyword>
<dbReference type="Pfam" id="PF07554">
    <property type="entry name" value="FIVAR"/>
    <property type="match status" value="4"/>
</dbReference>
<dbReference type="InterPro" id="IPR001119">
    <property type="entry name" value="SLH_dom"/>
</dbReference>
<dbReference type="InterPro" id="IPR058515">
    <property type="entry name" value="DUF8202"/>
</dbReference>
<dbReference type="SUPFAM" id="SSF49899">
    <property type="entry name" value="Concanavalin A-like lectins/glucanases"/>
    <property type="match status" value="1"/>
</dbReference>
<dbReference type="PANTHER" id="PTHR43308:SF5">
    <property type="entry name" value="S-LAYER PROTEIN _ PEPTIDOGLYCAN ENDO-BETA-N-ACETYLGLUCOSAMINIDASE"/>
    <property type="match status" value="1"/>
</dbReference>
<feature type="region of interest" description="Disordered" evidence="1">
    <location>
        <begin position="2278"/>
        <end position="2299"/>
    </location>
</feature>
<feature type="compositionally biased region" description="Basic and acidic residues" evidence="1">
    <location>
        <begin position="2278"/>
        <end position="2292"/>
    </location>
</feature>
<feature type="region of interest" description="Disordered" evidence="1">
    <location>
        <begin position="1831"/>
        <end position="1853"/>
    </location>
</feature>
<evidence type="ECO:0000313" key="3">
    <source>
        <dbReference type="EMBL" id="MBP1988786.1"/>
    </source>
</evidence>
<feature type="domain" description="SLH" evidence="2">
    <location>
        <begin position="2139"/>
        <end position="2202"/>
    </location>
</feature>
<organism evidence="3 4">
    <name type="scientific">Paenibacillus eucommiae</name>
    <dbReference type="NCBI Taxonomy" id="1355755"/>
    <lineage>
        <taxon>Bacteria</taxon>
        <taxon>Bacillati</taxon>
        <taxon>Bacillota</taxon>
        <taxon>Bacilli</taxon>
        <taxon>Bacillales</taxon>
        <taxon>Paenibacillaceae</taxon>
        <taxon>Paenibacillus</taxon>
    </lineage>
</organism>
<evidence type="ECO:0000313" key="4">
    <source>
        <dbReference type="Proteomes" id="UP001519287"/>
    </source>
</evidence>
<dbReference type="Pfam" id="PF00395">
    <property type="entry name" value="SLH"/>
    <property type="match status" value="2"/>
</dbReference>
<evidence type="ECO:0000256" key="1">
    <source>
        <dbReference type="SAM" id="MobiDB-lite"/>
    </source>
</evidence>
<reference evidence="3 4" key="1">
    <citation type="submission" date="2021-03" db="EMBL/GenBank/DDBJ databases">
        <title>Genomic Encyclopedia of Type Strains, Phase IV (KMG-IV): sequencing the most valuable type-strain genomes for metagenomic binning, comparative biology and taxonomic classification.</title>
        <authorList>
            <person name="Goeker M."/>
        </authorList>
    </citation>
    <scope>NUCLEOTIDE SEQUENCE [LARGE SCALE GENOMIC DNA]</scope>
    <source>
        <strain evidence="3 4">DSM 26048</strain>
    </source>
</reference>
<dbReference type="Pfam" id="PF26628">
    <property type="entry name" value="DUF8202"/>
    <property type="match status" value="2"/>
</dbReference>
<name>A0ABS4IP18_9BACL</name>
<feature type="domain" description="SLH" evidence="2">
    <location>
        <begin position="2203"/>
        <end position="2261"/>
    </location>
</feature>
<protein>
    <recommendedName>
        <fullName evidence="2">SLH domain-containing protein</fullName>
    </recommendedName>
</protein>
<sequence>MLRHYYAWKQKLAVILVVALVLGSFTNMVAPRKAAAADALSLIASYDFDNTGGLGFTDARGGSVLTEVEATTTHGNDNQSFGATSTGATYWQWDTAKPRGGGFTVDVNSDISTNYSIGVRFSYDSISTGYTKIMDYKDKTADTGFYFLNGKLKFYNQGATGSTTIHDGDIVDIVATRNSADKKFIAYVVVNGELKEEINVTDSGNQAVPALKDGKPRFGFFFDDTASAGAEAATGGKVYSVKVWNGPISQQQVQVAMNTGDPDLKLMEPVTREYRQGDGEVRLAPNTTITGGGTYSDGNLTFAIENGNDPSKKGSTTSEKLSLVQSPAALTAPAGAVSIVGDKVYLADGTAAKQIGSINKTKNGVGKDLQIDFATPLNNGDFSSGTTGWTINNKAVTLGAALAPKTQGKTVTVTGSSKPYTVSGTYTVAGTTYNYSFPTDIKYSGAYGLNEGQERVGTTSGSFVSGIDAGALKLESKSISLKSGSNKNNAYGSIFGPEAISSPFTAKQGEQLAFDWKAQGGADNYEIYGYLVDVNGNHTELMYGRGGTQAWTKASGEIPADGTYRFRFVAGSYDQSGGYALGAALFIDNVRVLNNDVTAAVVADIAKLVTYENSPLPKPINESNNLRKITATIVNAQGQTDSDFMHVKLLADAISGAPGGVTGAAVWLKADDGATATGQGQLSGWADKTGNHVFTLETANKLVVDPDGANFYPAVVFSGGMLQSQYGVAIKEAFAVGKHSNMTGDAALAAPKNSGTWNSLFRGNSGGTFSQFIKSNGQVGLSLSNGTLNSDNSLNLLSASAPVGKAWANGVLGERKVPGFDDVDSRQLLVGARSDGNARMQGPVAELIIYENALENWDRLKVNSYLALKYGLTLKTEDGNATNYAASDATNLTNGTQMWTAGKNIGYGDRITGIGRDDNGSLHQKQSKSQENGGLVAIALGNDVKTTAQDNTFSVSRNMSFFTFSDDNASADYNKLISTPQAGNNLKLMDRVFKADKTNWPNTEITLQLGNGGQSDLTYLVIGSEPTFKNAPAAFIPLDADGKVTINTVNLGDGEYFSFAHVNRDVLQEKVAAVAELNPADYTATSWLAMQNALNNANTVLSNPASTQAEIDAALAALEVARLGLLSTSATVNPGGVSGASLWLKGDGGATADSGVLTGWADQTGKNVFTVHGTPDYKQGNANFNPAITFENTSSNTQNPNEYLKGNTAITYKSGYAVFKQRAGTVVGSAQPASNYGTALFSQWAGKLWTGNGANSTYHGFAFNGASKYNLAGFDSSNSASPLGRLNGAGQTVQKNNAFGQINFTPVIGGTFGGGNSMNWDHYKGEIAEVILFPNSTTAKDQQKVESYLALKYGMTLNNGGTDYLASNGISTMWTTAANQGYGKRITGIGRDDGSALLQKQSKSQDAGALVTIAQGGVIAQSVQDNTSTIDSNLSFLTFSDNGANAAFTHTVSEAVYYGLNMNSMDRTFKVEKTNWQDSTVTLKLDGADAANNSLLEQYYLLVGTDASFSAPQFFDLNADGEVNIDSSVLANGSYFTFAKTHKDVLKAKTGSIASLNNNDGRYTTATWNALQDALNAAQSVLNNPQATQYQIDDALDYLLTAWGELDSTKPPLKNKIDDIAAKTAPGTGNLNEPDYTARSWSVLAATYGVAQAVYGDIPQNPAVTYGAALSALELAELGLIDLRPLKAERTLADNTLTAANAASTPGPYTAASWQTLQDALAKANTVLANATNPNIEVTQAEVDAAKAAVAAARAGLQFIDKAPLQEAKNRILAEGLVERNFTPASWAALQTALTNATAVLADPNATEAQVSAALDALIAARDALIAVSNGGDGGNVNPGPGSGIGSGGAEASTKKEKITVDIESGGDKPAAVTKLDIERTTYSDGRIIDHAILNKEKAQEAADKAIQNGEHLARIVIPDPADKVSEVKVDVPQDALAVLQKNAIDWELSTANASIRVPAESLKGLTESFYFRLVPVKNGDERKKVEERAQQDAKVRQFAGKDKIEAVARPLTVDTNLTNRSAILTLPLKDVKLPSDPQEREAFLKNLAVFVEHGDGNNEVVTGKVVTLADNTLGLQIEVDKFSKLSTFTIIHKVKEAQTHIHYINGYPDGLIRPDGSASRAEIATMLINLGAAKDATAKDGFTDVKDNHWAAQAIKLAKAAGLMSGYPDGNFQPGGTITRAEMSAIVFNYLALSKTNHASFTDVGTGHWASQMIAAVQAAGLISGYPDGTFQPEKEITRAEVVTILNRLFHRGPLYNITAPSWPDLNEKHWAFHEMEEASRDHSSTVREEGGEALVSH</sequence>
<dbReference type="EMBL" id="JAGGLB010000001">
    <property type="protein sequence ID" value="MBP1988786.1"/>
    <property type="molecule type" value="Genomic_DNA"/>
</dbReference>
<feature type="compositionally biased region" description="Gly residues" evidence="1">
    <location>
        <begin position="1831"/>
        <end position="1849"/>
    </location>
</feature>
<dbReference type="PANTHER" id="PTHR43308">
    <property type="entry name" value="OUTER MEMBRANE PROTEIN ALPHA-RELATED"/>
    <property type="match status" value="1"/>
</dbReference>
<dbReference type="Gene3D" id="1.20.1270.70">
    <property type="entry name" value="Designed single chain three-helix bundle"/>
    <property type="match status" value="3"/>
</dbReference>
<accession>A0ABS4IP18</accession>
<dbReference type="Gene3D" id="2.60.120.380">
    <property type="match status" value="1"/>
</dbReference>